<protein>
    <recommendedName>
        <fullName evidence="1">Bacteriophage T5 Orf172 DNA-binding domain-containing protein</fullName>
    </recommendedName>
</protein>
<comment type="caution">
    <text evidence="2">The sequence shown here is derived from an EMBL/GenBank/DDBJ whole genome shotgun (WGS) entry which is preliminary data.</text>
</comment>
<keyword evidence="3" id="KW-1185">Reference proteome</keyword>
<dbReference type="AlphaFoldDB" id="A0A9P5RNS5"/>
<dbReference type="InterPro" id="IPR018306">
    <property type="entry name" value="Phage_T5_Orf172_DNA-bd"/>
</dbReference>
<proteinExistence type="predicted"/>
<evidence type="ECO:0000259" key="1">
    <source>
        <dbReference type="Pfam" id="PF10544"/>
    </source>
</evidence>
<evidence type="ECO:0000313" key="2">
    <source>
        <dbReference type="EMBL" id="KAF9138299.1"/>
    </source>
</evidence>
<organism evidence="2 3">
    <name type="scientific">Linnemannia schmuckeri</name>
    <dbReference type="NCBI Taxonomy" id="64567"/>
    <lineage>
        <taxon>Eukaryota</taxon>
        <taxon>Fungi</taxon>
        <taxon>Fungi incertae sedis</taxon>
        <taxon>Mucoromycota</taxon>
        <taxon>Mortierellomycotina</taxon>
        <taxon>Mortierellomycetes</taxon>
        <taxon>Mortierellales</taxon>
        <taxon>Mortierellaceae</taxon>
        <taxon>Linnemannia</taxon>
    </lineage>
</organism>
<reference evidence="2" key="1">
    <citation type="journal article" date="2020" name="Fungal Divers.">
        <title>Resolving the Mortierellaceae phylogeny through synthesis of multi-gene phylogenetics and phylogenomics.</title>
        <authorList>
            <person name="Vandepol N."/>
            <person name="Liber J."/>
            <person name="Desiro A."/>
            <person name="Na H."/>
            <person name="Kennedy M."/>
            <person name="Barry K."/>
            <person name="Grigoriev I.V."/>
            <person name="Miller A.N."/>
            <person name="O'Donnell K."/>
            <person name="Stajich J.E."/>
            <person name="Bonito G."/>
        </authorList>
    </citation>
    <scope>NUCLEOTIDE SEQUENCE</scope>
    <source>
        <strain evidence="2">NRRL 6426</strain>
    </source>
</reference>
<sequence length="216" mass="25078">MEYYSQQEEWGYLCKDHENGMLQRGHLYRSGMPASLLARVEVSPSILSKDLQVQKEYDDLSFELSQRKEIIITADEFNDFDSSVGFKIGYTGNLAERMLEIGRCHCKVELESLKAFPGEVTIQKLLDSTEHDVNPLGFVYLLEKIMHEIFVAHQYDISCKHGNWRGRTTHTEFFWFKSVPGDTAPYKITKAELGEMFGIIVTPWVKVLRDMESRFY</sequence>
<gene>
    <name evidence="2" type="ORF">BG015_002435</name>
</gene>
<dbReference type="Proteomes" id="UP000748756">
    <property type="component" value="Unassembled WGS sequence"/>
</dbReference>
<dbReference type="EMBL" id="JAAAUQ010001484">
    <property type="protein sequence ID" value="KAF9138299.1"/>
    <property type="molecule type" value="Genomic_DNA"/>
</dbReference>
<evidence type="ECO:0000313" key="3">
    <source>
        <dbReference type="Proteomes" id="UP000748756"/>
    </source>
</evidence>
<dbReference type="Pfam" id="PF10544">
    <property type="entry name" value="T5orf172"/>
    <property type="match status" value="1"/>
</dbReference>
<dbReference type="OrthoDB" id="2437589at2759"/>
<accession>A0A9P5RNS5</accession>
<feature type="domain" description="Bacteriophage T5 Orf172 DNA-binding" evidence="1">
    <location>
        <begin position="80"/>
        <end position="177"/>
    </location>
</feature>
<name>A0A9P5RNS5_9FUNG</name>